<feature type="region of interest" description="Disordered" evidence="1">
    <location>
        <begin position="166"/>
        <end position="234"/>
    </location>
</feature>
<accession>A0A660CCX6</accession>
<sequence length="234" mass="24354">MNSQRTSEPGRGPASTSPAPAAGQAEDPAVAVAREHARSVYRLADAMQRWGLMLSLPASLVVVGVATVLAGRPGLVGAAFGVVLGQGSALVTITMMRMAATRGPSSLMGFALGGYALKMTALLVVMLLLRDVDGFNRTALAFGMLVVVVAWAAGEVTAFQKTRTPTLVVPPSQPLGGDDLDDLEDTHGREDHGREDTAETDDSDLRDESSTRGETTAENVTTSTSGRADSERTG</sequence>
<name>A0A660CCX6_9PSEU</name>
<feature type="compositionally biased region" description="Low complexity" evidence="1">
    <location>
        <begin position="9"/>
        <end position="23"/>
    </location>
</feature>
<proteinExistence type="predicted"/>
<dbReference type="AlphaFoldDB" id="A0A660CCX6"/>
<evidence type="ECO:0008006" key="5">
    <source>
        <dbReference type="Google" id="ProtNLM"/>
    </source>
</evidence>
<feature type="transmembrane region" description="Helical" evidence="2">
    <location>
        <begin position="75"/>
        <end position="95"/>
    </location>
</feature>
<reference evidence="3 4" key="1">
    <citation type="submission" date="2019-07" db="EMBL/GenBank/DDBJ databases">
        <title>R&amp;d 2014.</title>
        <authorList>
            <person name="Klenk H.-P."/>
        </authorList>
    </citation>
    <scope>NUCLEOTIDE SEQUENCE [LARGE SCALE GENOMIC DNA]</scope>
    <source>
        <strain evidence="3 4">DSM 43194</strain>
    </source>
</reference>
<keyword evidence="2" id="KW-1133">Transmembrane helix</keyword>
<evidence type="ECO:0000313" key="3">
    <source>
        <dbReference type="EMBL" id="TWH20254.1"/>
    </source>
</evidence>
<feature type="compositionally biased region" description="Polar residues" evidence="1">
    <location>
        <begin position="212"/>
        <end position="227"/>
    </location>
</feature>
<evidence type="ECO:0000313" key="4">
    <source>
        <dbReference type="Proteomes" id="UP000317303"/>
    </source>
</evidence>
<keyword evidence="2" id="KW-0472">Membrane</keyword>
<dbReference type="Proteomes" id="UP000317303">
    <property type="component" value="Unassembled WGS sequence"/>
</dbReference>
<protein>
    <recommendedName>
        <fullName evidence="5">ATP synthase protein I</fullName>
    </recommendedName>
</protein>
<feature type="transmembrane region" description="Helical" evidence="2">
    <location>
        <begin position="107"/>
        <end position="129"/>
    </location>
</feature>
<comment type="caution">
    <text evidence="3">The sequence shown here is derived from an EMBL/GenBank/DDBJ whole genome shotgun (WGS) entry which is preliminary data.</text>
</comment>
<evidence type="ECO:0000256" key="2">
    <source>
        <dbReference type="SAM" id="Phobius"/>
    </source>
</evidence>
<organism evidence="3 4">
    <name type="scientific">Prauserella rugosa</name>
    <dbReference type="NCBI Taxonomy" id="43354"/>
    <lineage>
        <taxon>Bacteria</taxon>
        <taxon>Bacillati</taxon>
        <taxon>Actinomycetota</taxon>
        <taxon>Actinomycetes</taxon>
        <taxon>Pseudonocardiales</taxon>
        <taxon>Pseudonocardiaceae</taxon>
        <taxon>Prauserella</taxon>
    </lineage>
</organism>
<evidence type="ECO:0000256" key="1">
    <source>
        <dbReference type="SAM" id="MobiDB-lite"/>
    </source>
</evidence>
<dbReference type="EMBL" id="VLJV01000001">
    <property type="protein sequence ID" value="TWH20254.1"/>
    <property type="molecule type" value="Genomic_DNA"/>
</dbReference>
<feature type="transmembrane region" description="Helical" evidence="2">
    <location>
        <begin position="135"/>
        <end position="153"/>
    </location>
</feature>
<keyword evidence="4" id="KW-1185">Reference proteome</keyword>
<feature type="region of interest" description="Disordered" evidence="1">
    <location>
        <begin position="1"/>
        <end position="28"/>
    </location>
</feature>
<feature type="compositionally biased region" description="Basic and acidic residues" evidence="1">
    <location>
        <begin position="185"/>
        <end position="197"/>
    </location>
</feature>
<keyword evidence="2" id="KW-0812">Transmembrane</keyword>
<gene>
    <name evidence="3" type="ORF">JD82_02096</name>
</gene>
<feature type="transmembrane region" description="Helical" evidence="2">
    <location>
        <begin position="50"/>
        <end position="69"/>
    </location>
</feature>